<dbReference type="InterPro" id="IPR050570">
    <property type="entry name" value="Cell_wall_metabolism_enzyme"/>
</dbReference>
<dbReference type="Pfam" id="PF01551">
    <property type="entry name" value="Peptidase_M23"/>
    <property type="match status" value="1"/>
</dbReference>
<evidence type="ECO:0000313" key="9">
    <source>
        <dbReference type="EMBL" id="TFY99538.1"/>
    </source>
</evidence>
<evidence type="ECO:0000256" key="5">
    <source>
        <dbReference type="ARBA" id="ARBA00022833"/>
    </source>
</evidence>
<evidence type="ECO:0000256" key="6">
    <source>
        <dbReference type="ARBA" id="ARBA00023049"/>
    </source>
</evidence>
<accession>A0A4Z0BNN3</accession>
<keyword evidence="7" id="KW-1133">Transmembrane helix</keyword>
<dbReference type="InterPro" id="IPR016047">
    <property type="entry name" value="M23ase_b-sheet_dom"/>
</dbReference>
<organism evidence="9 10">
    <name type="scientific">Ramlibacter rhizophilus</name>
    <dbReference type="NCBI Taxonomy" id="1781167"/>
    <lineage>
        <taxon>Bacteria</taxon>
        <taxon>Pseudomonadati</taxon>
        <taxon>Pseudomonadota</taxon>
        <taxon>Betaproteobacteria</taxon>
        <taxon>Burkholderiales</taxon>
        <taxon>Comamonadaceae</taxon>
        <taxon>Ramlibacter</taxon>
    </lineage>
</organism>
<dbReference type="SUPFAM" id="SSF51261">
    <property type="entry name" value="Duplicated hybrid motif"/>
    <property type="match status" value="1"/>
</dbReference>
<sequence>MERNRLLAAGERFASGGAQLLQRHPRHLTALLAALLLGGGGGAFAVASFGPDPADLPVRQVREQVEPLPIEAQLEALDVHALRLFRSDVLRPTDTVESLLSRLGLHDPAAAAYLRQDAAFRTQILGRPGRLVTAEANDQHALEKLIARWPSEEAGEFRRLIIERAGDGRLSTRVETGQLTASTRLGSGTIRSSLFAAVDEARIPDEIAVQVADILGGRVDFHRGLRKGDWFNVVYEVLVADGEPMRTGRVLSVEFINNGKSHTAMWFQQPGRKGAYFDLDGSALQSAYLASPMEFSRVTSGFSMRFHPVLKQWRAHLGTDYGAPTGTPVRSVGDGTVEFAGWQNGFGNVVTIRHNASDVTLYAHLSRIAVRKGQSVSQGQNVGAVGATGWATGPHLHFEFRKNGEHQDPQVVARKAEGAKLAADALPAFRSASVAMRLKLDAAASAAQVASIE</sequence>
<evidence type="ECO:0000313" key="10">
    <source>
        <dbReference type="Proteomes" id="UP000297564"/>
    </source>
</evidence>
<keyword evidence="3" id="KW-0479">Metal-binding</keyword>
<evidence type="ECO:0000256" key="4">
    <source>
        <dbReference type="ARBA" id="ARBA00022801"/>
    </source>
</evidence>
<comment type="caution">
    <text evidence="9">The sequence shown here is derived from an EMBL/GenBank/DDBJ whole genome shotgun (WGS) entry which is preliminary data.</text>
</comment>
<protein>
    <submittedName>
        <fullName evidence="9">M23 family metallopeptidase</fullName>
    </submittedName>
</protein>
<dbReference type="GO" id="GO:0004222">
    <property type="term" value="F:metalloendopeptidase activity"/>
    <property type="evidence" value="ECO:0007669"/>
    <property type="project" value="TreeGrafter"/>
</dbReference>
<gene>
    <name evidence="9" type="ORF">EZ242_10295</name>
</gene>
<dbReference type="Proteomes" id="UP000297564">
    <property type="component" value="Unassembled WGS sequence"/>
</dbReference>
<dbReference type="CDD" id="cd12797">
    <property type="entry name" value="M23_peptidase"/>
    <property type="match status" value="1"/>
</dbReference>
<keyword evidence="2" id="KW-0645">Protease</keyword>
<dbReference type="RefSeq" id="WP_135285081.1">
    <property type="nucleotide sequence ID" value="NZ_SMLL01000004.1"/>
</dbReference>
<dbReference type="GO" id="GO:0006508">
    <property type="term" value="P:proteolysis"/>
    <property type="evidence" value="ECO:0007669"/>
    <property type="project" value="UniProtKB-KW"/>
</dbReference>
<evidence type="ECO:0000256" key="3">
    <source>
        <dbReference type="ARBA" id="ARBA00022723"/>
    </source>
</evidence>
<keyword evidence="5" id="KW-0862">Zinc</keyword>
<evidence type="ECO:0000256" key="7">
    <source>
        <dbReference type="SAM" id="Phobius"/>
    </source>
</evidence>
<dbReference type="OrthoDB" id="9815245at2"/>
<keyword evidence="4" id="KW-0378">Hydrolase</keyword>
<dbReference type="EMBL" id="SMLL01000004">
    <property type="protein sequence ID" value="TFY99538.1"/>
    <property type="molecule type" value="Genomic_DNA"/>
</dbReference>
<proteinExistence type="predicted"/>
<reference evidence="9 10" key="1">
    <citation type="submission" date="2019-03" db="EMBL/GenBank/DDBJ databases">
        <title>Ramlibacter rhizophilus CCTCC AB2015357, whole genome shotgun sequence.</title>
        <authorList>
            <person name="Zhang X."/>
            <person name="Feng G."/>
            <person name="Zhu H."/>
        </authorList>
    </citation>
    <scope>NUCLEOTIDE SEQUENCE [LARGE SCALE GENOMIC DNA]</scope>
    <source>
        <strain evidence="9 10">CCTCC AB2015357</strain>
    </source>
</reference>
<keyword evidence="6" id="KW-0482">Metalloprotease</keyword>
<evidence type="ECO:0000256" key="1">
    <source>
        <dbReference type="ARBA" id="ARBA00001947"/>
    </source>
</evidence>
<dbReference type="Gene3D" id="3.10.450.350">
    <property type="match status" value="2"/>
</dbReference>
<dbReference type="Gene3D" id="2.70.70.10">
    <property type="entry name" value="Glucose Permease (Domain IIA)"/>
    <property type="match status" value="1"/>
</dbReference>
<dbReference type="AlphaFoldDB" id="A0A4Z0BNN3"/>
<dbReference type="PANTHER" id="PTHR21666:SF288">
    <property type="entry name" value="CELL DIVISION PROTEIN YTFB"/>
    <property type="match status" value="1"/>
</dbReference>
<keyword evidence="7" id="KW-0812">Transmembrane</keyword>
<dbReference type="InterPro" id="IPR011055">
    <property type="entry name" value="Dup_hybrid_motif"/>
</dbReference>
<evidence type="ECO:0000259" key="8">
    <source>
        <dbReference type="Pfam" id="PF01551"/>
    </source>
</evidence>
<keyword evidence="7" id="KW-0472">Membrane</keyword>
<feature type="transmembrane region" description="Helical" evidence="7">
    <location>
        <begin position="28"/>
        <end position="50"/>
    </location>
</feature>
<dbReference type="PANTHER" id="PTHR21666">
    <property type="entry name" value="PEPTIDASE-RELATED"/>
    <property type="match status" value="1"/>
</dbReference>
<comment type="cofactor">
    <cofactor evidence="1">
        <name>Zn(2+)</name>
        <dbReference type="ChEBI" id="CHEBI:29105"/>
    </cofactor>
</comment>
<feature type="domain" description="M23ase beta-sheet core" evidence="8">
    <location>
        <begin position="315"/>
        <end position="409"/>
    </location>
</feature>
<keyword evidence="10" id="KW-1185">Reference proteome</keyword>
<name>A0A4Z0BNN3_9BURK</name>
<dbReference type="GO" id="GO:0046872">
    <property type="term" value="F:metal ion binding"/>
    <property type="evidence" value="ECO:0007669"/>
    <property type="project" value="UniProtKB-KW"/>
</dbReference>
<evidence type="ECO:0000256" key="2">
    <source>
        <dbReference type="ARBA" id="ARBA00022670"/>
    </source>
</evidence>